<comment type="subcellular location">
    <subcellularLocation>
        <location evidence="1">Secreted</location>
    </subcellularLocation>
</comment>
<dbReference type="Ensembl" id="ENSJJAT00000030535.1">
    <property type="protein sequence ID" value="ENSJJAP00000023957.1"/>
    <property type="gene ID" value="ENSJJAG00000023568.1"/>
</dbReference>
<evidence type="ECO:0000256" key="1">
    <source>
        <dbReference type="ARBA" id="ARBA00004613"/>
    </source>
</evidence>
<proteinExistence type="predicted"/>
<evidence type="ECO:0000313" key="6">
    <source>
        <dbReference type="Proteomes" id="UP000694385"/>
    </source>
</evidence>
<accession>A0A8C5LK64</accession>
<name>A0A8C5LK64_JACJA</name>
<keyword evidence="2" id="KW-0964">Secreted</keyword>
<dbReference type="OMA" id="VYCFANI"/>
<keyword evidence="6" id="KW-1185">Reference proteome</keyword>
<sequence length="90" mass="10178">MEIPKAFFLAFLATGYYSDIVDEPSLKIISCSHYQKKFIQRKHVCSIRVSPLCASNNVTYPNSCVYCFANIALNLTLQIKFSGRCPKPHS</sequence>
<reference evidence="5" key="1">
    <citation type="submission" date="2025-08" db="UniProtKB">
        <authorList>
            <consortium name="Ensembl"/>
        </authorList>
    </citation>
    <scope>IDENTIFICATION</scope>
</reference>
<protein>
    <submittedName>
        <fullName evidence="5">Predicted gene, 36368</fullName>
    </submittedName>
</protein>
<dbReference type="Gene3D" id="3.30.60.30">
    <property type="match status" value="1"/>
</dbReference>
<reference evidence="5" key="2">
    <citation type="submission" date="2025-09" db="UniProtKB">
        <authorList>
            <consortium name="Ensembl"/>
        </authorList>
    </citation>
    <scope>IDENTIFICATION</scope>
</reference>
<dbReference type="Proteomes" id="UP000694385">
    <property type="component" value="Unassembled WGS sequence"/>
</dbReference>
<dbReference type="PROSITE" id="PS00282">
    <property type="entry name" value="KAZAL_1"/>
    <property type="match status" value="1"/>
</dbReference>
<dbReference type="Pfam" id="PF00050">
    <property type="entry name" value="Kazal_1"/>
    <property type="match status" value="1"/>
</dbReference>
<dbReference type="SMART" id="SM00280">
    <property type="entry name" value="KAZAL"/>
    <property type="match status" value="1"/>
</dbReference>
<dbReference type="GeneTree" id="ENSGT00860000135710"/>
<organism evidence="5 6">
    <name type="scientific">Jaculus jaculus</name>
    <name type="common">Lesser Egyptian jerboa</name>
    <dbReference type="NCBI Taxonomy" id="51337"/>
    <lineage>
        <taxon>Eukaryota</taxon>
        <taxon>Metazoa</taxon>
        <taxon>Chordata</taxon>
        <taxon>Craniata</taxon>
        <taxon>Vertebrata</taxon>
        <taxon>Euteleostomi</taxon>
        <taxon>Mammalia</taxon>
        <taxon>Eutheria</taxon>
        <taxon>Euarchontoglires</taxon>
        <taxon>Glires</taxon>
        <taxon>Rodentia</taxon>
        <taxon>Myomorpha</taxon>
        <taxon>Dipodoidea</taxon>
        <taxon>Dipodidae</taxon>
        <taxon>Dipodinae</taxon>
        <taxon>Jaculus</taxon>
    </lineage>
</organism>
<dbReference type="InterPro" id="IPR036058">
    <property type="entry name" value="Kazal_dom_sf"/>
</dbReference>
<dbReference type="PANTHER" id="PTHR47499">
    <property type="entry name" value="SERINE PROTEASE INHIBITOR KAZAL-TYPE 7 SPINK7"/>
    <property type="match status" value="1"/>
</dbReference>
<evidence type="ECO:0000259" key="4">
    <source>
        <dbReference type="PROSITE" id="PS51465"/>
    </source>
</evidence>
<dbReference type="SUPFAM" id="SSF100895">
    <property type="entry name" value="Kazal-type serine protease inhibitors"/>
    <property type="match status" value="1"/>
</dbReference>
<dbReference type="InterPro" id="IPR002350">
    <property type="entry name" value="Kazal_dom"/>
</dbReference>
<keyword evidence="3" id="KW-1015">Disulfide bond</keyword>
<evidence type="ECO:0000256" key="3">
    <source>
        <dbReference type="ARBA" id="ARBA00023157"/>
    </source>
</evidence>
<feature type="domain" description="Kazal-like" evidence="4">
    <location>
        <begin position="25"/>
        <end position="87"/>
    </location>
</feature>
<dbReference type="InterPro" id="IPR050159">
    <property type="entry name" value="Kazal-type_SerProtInhib"/>
</dbReference>
<evidence type="ECO:0000313" key="5">
    <source>
        <dbReference type="Ensembl" id="ENSJJAP00000023957.1"/>
    </source>
</evidence>
<dbReference type="AlphaFoldDB" id="A0A8C5LK64"/>
<dbReference type="PANTHER" id="PTHR47499:SF6">
    <property type="entry name" value="SERINE PROTEASE INHIBITOR KAZAL-TYPE 6"/>
    <property type="match status" value="1"/>
</dbReference>
<evidence type="ECO:0000256" key="2">
    <source>
        <dbReference type="ARBA" id="ARBA00022525"/>
    </source>
</evidence>
<dbReference type="GO" id="GO:0005576">
    <property type="term" value="C:extracellular region"/>
    <property type="evidence" value="ECO:0007669"/>
    <property type="project" value="UniProtKB-SubCell"/>
</dbReference>
<dbReference type="PROSITE" id="PS51465">
    <property type="entry name" value="KAZAL_2"/>
    <property type="match status" value="1"/>
</dbReference>